<keyword evidence="2" id="KW-0460">Magnesium</keyword>
<comment type="similarity">
    <text evidence="2">Belongs to the UPP synthase family.</text>
</comment>
<dbReference type="GO" id="GO:0045547">
    <property type="term" value="F:ditrans,polycis-polyprenyl diphosphate synthase [(2E,6E)-farnesyl diphosphate specific] activity"/>
    <property type="evidence" value="ECO:0007669"/>
    <property type="project" value="TreeGrafter"/>
</dbReference>
<feature type="binding site" evidence="2">
    <location>
        <position position="97"/>
    </location>
    <ligand>
        <name>substrate</name>
    </ligand>
</feature>
<dbReference type="GO" id="GO:0000287">
    <property type="term" value="F:magnesium ion binding"/>
    <property type="evidence" value="ECO:0007669"/>
    <property type="project" value="UniProtKB-UniRule"/>
</dbReference>
<dbReference type="EC" id="2.5.1.89" evidence="2"/>
<feature type="active site" evidence="2">
    <location>
        <position position="48"/>
    </location>
</feature>
<accession>A0AAP2W6R0</accession>
<dbReference type="PANTHER" id="PTHR10291:SF43">
    <property type="entry name" value="DEHYDRODOLICHYL DIPHOSPHATE SYNTHASE COMPLEX SUBUNIT DHDDS"/>
    <property type="match status" value="1"/>
</dbReference>
<comment type="function">
    <text evidence="2">Catalyzes the sequential condensation of isopentenyl diphosphate (IPP) with geranylgeranyl diphosphate (GGPP) to yield (2Z,6Z,10Z,14Z,18Z,22Z,26Z,30E,34E,38E)-undecaprenyl diphosphate (tritrans,heptacis-UPP). It is probably the precursor of glycosyl carrier lipids.</text>
</comment>
<keyword evidence="2" id="KW-0479">Metal-binding</keyword>
<feature type="binding site" evidence="2">
    <location>
        <position position="239"/>
    </location>
    <ligand>
        <name>Mg(2+)</name>
        <dbReference type="ChEBI" id="CHEBI:18420"/>
    </ligand>
</feature>
<evidence type="ECO:0000256" key="2">
    <source>
        <dbReference type="HAMAP-Rule" id="MF_01139"/>
    </source>
</evidence>
<dbReference type="Pfam" id="PF01255">
    <property type="entry name" value="Prenyltransf"/>
    <property type="match status" value="1"/>
</dbReference>
<feature type="binding site" evidence="2">
    <location>
        <begin position="93"/>
        <end position="95"/>
    </location>
    <ligand>
        <name>substrate</name>
    </ligand>
</feature>
<feature type="binding site" evidence="2">
    <location>
        <position position="65"/>
    </location>
    <ligand>
        <name>substrate</name>
    </ligand>
</feature>
<dbReference type="Proteomes" id="UP001320159">
    <property type="component" value="Unassembled WGS sequence"/>
</dbReference>
<feature type="binding site" evidence="2">
    <location>
        <position position="99"/>
    </location>
    <ligand>
        <name>substrate</name>
    </ligand>
</feature>
<dbReference type="InterPro" id="IPR001441">
    <property type="entry name" value="UPP_synth-like"/>
</dbReference>
<dbReference type="HAMAP" id="MF_01139">
    <property type="entry name" value="ISPT"/>
    <property type="match status" value="1"/>
</dbReference>
<comment type="subunit">
    <text evidence="2">Homodimer.</text>
</comment>
<dbReference type="Gene3D" id="3.40.1180.10">
    <property type="entry name" value="Decaprenyl diphosphate synthase-like"/>
    <property type="match status" value="1"/>
</dbReference>
<dbReference type="GO" id="GO:0016094">
    <property type="term" value="P:polyprenol biosynthetic process"/>
    <property type="evidence" value="ECO:0007669"/>
    <property type="project" value="TreeGrafter"/>
</dbReference>
<feature type="binding site" evidence="2">
    <location>
        <begin position="49"/>
        <end position="52"/>
    </location>
    <ligand>
        <name>substrate</name>
    </ligand>
</feature>
<feature type="binding site" evidence="2">
    <location>
        <position position="53"/>
    </location>
    <ligand>
        <name>substrate</name>
    </ligand>
</feature>
<dbReference type="AlphaFoldDB" id="A0AAP2W6R0"/>
<evidence type="ECO:0000313" key="3">
    <source>
        <dbReference type="EMBL" id="MCD1295557.1"/>
    </source>
</evidence>
<dbReference type="InterPro" id="IPR036424">
    <property type="entry name" value="UPP_synth-like_sf"/>
</dbReference>
<keyword evidence="1 2" id="KW-0808">Transferase</keyword>
<name>A0AAP2W6R0_9EURY</name>
<dbReference type="CDD" id="cd00475">
    <property type="entry name" value="Cis_IPPS"/>
    <property type="match status" value="1"/>
</dbReference>
<dbReference type="NCBIfam" id="TIGR00055">
    <property type="entry name" value="uppS"/>
    <property type="match status" value="1"/>
</dbReference>
<sequence length="327" mass="38013">MKLKSVLRNLLLSRWYERIPILYAWYEHSIMKEVLKNPIPQHIAIIQDGNRRFAKMIGESTEKGHKYGADATERVLNWCEELGVKQLTLYSFSTENFNRPEGEKKAIFDLMKAKFKETRENPRTHKSRLRVRYMGDIEMLPEDVKKEVLLTDEVTSEYDNMFLNVAIAYGGRQELVDGAKKMARDIQSDVIEPADVNEDMVDDYLYLDKTPKSKVDLIIRTGGDERTSNFLPWQSSGNECGIYICAPFWPEFRKIDFLRAIRTYQIREKEHKIKQAVKVVKLKRHNGGFSKDELKNDLSEALKITLKEAEAIMKNPLVMKEIVKASS</sequence>
<feature type="active site" description="Proton acceptor" evidence="2">
    <location>
        <position position="96"/>
    </location>
</feature>
<feature type="binding site" evidence="2">
    <location>
        <begin position="226"/>
        <end position="228"/>
    </location>
    <ligand>
        <name>substrate</name>
    </ligand>
</feature>
<comment type="cofactor">
    <cofactor evidence="2">
        <name>Mg(2+)</name>
        <dbReference type="ChEBI" id="CHEBI:18420"/>
    </cofactor>
    <text evidence="2">Binds 2 magnesium ions per subunit.</text>
</comment>
<organism evidence="3 4">
    <name type="scientific">Methanooceanicella nereidis</name>
    <dbReference type="NCBI Taxonomy" id="2052831"/>
    <lineage>
        <taxon>Archaea</taxon>
        <taxon>Methanobacteriati</taxon>
        <taxon>Methanobacteriota</taxon>
        <taxon>Stenosarchaea group</taxon>
        <taxon>Methanomicrobia</taxon>
        <taxon>Methanocellales</taxon>
        <taxon>Methanocellaceae</taxon>
        <taxon>Methanooceanicella</taxon>
    </lineage>
</organism>
<comment type="catalytic activity">
    <reaction evidence="2">
        <text>geranylgeranyl diphosphate + 7 isopentenyl diphosphate = tri-trans,hepta-cis-undecaprenyl diphosphate + 7 diphosphate</text>
        <dbReference type="Rhea" id="RHEA:27622"/>
        <dbReference type="ChEBI" id="CHEBI:33019"/>
        <dbReference type="ChEBI" id="CHEBI:57533"/>
        <dbReference type="ChEBI" id="CHEBI:60388"/>
        <dbReference type="ChEBI" id="CHEBI:128769"/>
        <dbReference type="EC" id="2.5.1.89"/>
    </reaction>
</comment>
<comment type="caution">
    <text evidence="3">The sequence shown here is derived from an EMBL/GenBank/DDBJ whole genome shotgun (WGS) entry which is preliminary data.</text>
</comment>
<protein>
    <recommendedName>
        <fullName evidence="2">Tritrans,polycis-undecaprenyl-diphosphate synthase (geranylgeranyl-diphosphate specific)</fullName>
        <ecNumber evidence="2">2.5.1.89</ecNumber>
    </recommendedName>
    <alternativeName>
        <fullName evidence="2">Undecaprenyl diphosphate synthase</fullName>
        <shortName evidence="2">UDS</shortName>
    </alternativeName>
    <alternativeName>
        <fullName evidence="2">Undecaprenyl pyrophosphate synthase</fullName>
        <shortName evidence="2">UPP synthase</shortName>
    </alternativeName>
</protein>
<dbReference type="InterPro" id="IPR018520">
    <property type="entry name" value="UPP_synth-like_CS"/>
</dbReference>
<keyword evidence="4" id="KW-1185">Reference proteome</keyword>
<feature type="binding site" evidence="2">
    <location>
        <position position="48"/>
    </location>
    <ligand>
        <name>Mg(2+)</name>
        <dbReference type="ChEBI" id="CHEBI:18420"/>
    </ligand>
</feature>
<feature type="binding site" evidence="2">
    <location>
        <position position="220"/>
    </location>
    <ligand>
        <name>substrate</name>
    </ligand>
</feature>
<proteinExistence type="inferred from homology"/>
<dbReference type="PANTHER" id="PTHR10291">
    <property type="entry name" value="DEHYDRODOLICHYL DIPHOSPHATE SYNTHASE FAMILY MEMBER"/>
    <property type="match status" value="1"/>
</dbReference>
<dbReference type="SUPFAM" id="SSF64005">
    <property type="entry name" value="Undecaprenyl diphosphate synthase"/>
    <property type="match status" value="1"/>
</dbReference>
<gene>
    <name evidence="2 3" type="primary">uppS</name>
    <name evidence="3" type="ORF">CUJ83_11155</name>
</gene>
<comment type="caution">
    <text evidence="2">Lacks conserved residue(s) required for the propagation of feature annotation.</text>
</comment>
<dbReference type="EMBL" id="PGCK01000009">
    <property type="protein sequence ID" value="MCD1295557.1"/>
    <property type="molecule type" value="Genomic_DNA"/>
</dbReference>
<evidence type="ECO:0000313" key="4">
    <source>
        <dbReference type="Proteomes" id="UP001320159"/>
    </source>
</evidence>
<dbReference type="PROSITE" id="PS01066">
    <property type="entry name" value="UPP_SYNTHASE"/>
    <property type="match status" value="1"/>
</dbReference>
<dbReference type="RefSeq" id="WP_230742414.1">
    <property type="nucleotide sequence ID" value="NZ_PGCK01000009.1"/>
</dbReference>
<evidence type="ECO:0000256" key="1">
    <source>
        <dbReference type="ARBA" id="ARBA00022679"/>
    </source>
</evidence>
<reference evidence="3 4" key="1">
    <citation type="submission" date="2017-11" db="EMBL/GenBank/DDBJ databases">
        <title>Isolation and Characterization of Family Methanocellaceae Species from Potential Methane Hydrate Area Offshore Southwestern Taiwan.</title>
        <authorList>
            <person name="Zhang W.-L."/>
            <person name="Chen W.-C."/>
            <person name="Lai M.-C."/>
            <person name="Chen S.-C."/>
        </authorList>
    </citation>
    <scope>NUCLEOTIDE SEQUENCE [LARGE SCALE GENOMIC DNA]</scope>
    <source>
        <strain evidence="3 4">CWC-04</strain>
    </source>
</reference>